<gene>
    <name evidence="1" type="ORF">GXM_08270</name>
</gene>
<evidence type="ECO:0000313" key="1">
    <source>
        <dbReference type="EMBL" id="QFS50776.1"/>
    </source>
</evidence>
<dbReference type="KEGG" id="nsh:GXM_08270"/>
<sequence length="63" mass="6905">MSILTPQTYKVAAVTFANGGDNISIYIPLFAGNRAFLHPHKTRIFGGLQFLRGLNPQLIDSDS</sequence>
<name>A0A5P8WF10_9NOSO</name>
<dbReference type="AlphaFoldDB" id="A0A5P8WF10"/>
<keyword evidence="2" id="KW-1185">Reference proteome</keyword>
<evidence type="ECO:0000313" key="2">
    <source>
        <dbReference type="Proteomes" id="UP000326678"/>
    </source>
</evidence>
<organism evidence="1 2">
    <name type="scientific">Nostoc sphaeroides CCNUC1</name>
    <dbReference type="NCBI Taxonomy" id="2653204"/>
    <lineage>
        <taxon>Bacteria</taxon>
        <taxon>Bacillati</taxon>
        <taxon>Cyanobacteriota</taxon>
        <taxon>Cyanophyceae</taxon>
        <taxon>Nostocales</taxon>
        <taxon>Nostocaceae</taxon>
        <taxon>Nostoc</taxon>
    </lineage>
</organism>
<accession>A0A5P8WF10</accession>
<dbReference type="EMBL" id="CP045227">
    <property type="protein sequence ID" value="QFS50776.1"/>
    <property type="molecule type" value="Genomic_DNA"/>
</dbReference>
<dbReference type="Proteomes" id="UP000326678">
    <property type="component" value="Chromosome Gxm2"/>
</dbReference>
<proteinExistence type="predicted"/>
<reference evidence="1 2" key="1">
    <citation type="submission" date="2019-10" db="EMBL/GenBank/DDBJ databases">
        <title>Genomic and transcriptomic insights into the perfect genentic adaptation of a filamentous nitrogen-fixing cyanobacterium to rice fields.</title>
        <authorList>
            <person name="Chen Z."/>
        </authorList>
    </citation>
    <scope>NUCLEOTIDE SEQUENCE [LARGE SCALE GENOMIC DNA]</scope>
    <source>
        <strain evidence="1">CCNUC1</strain>
    </source>
</reference>
<protein>
    <submittedName>
        <fullName evidence="1">Uncharacterized protein</fullName>
    </submittedName>
</protein>